<dbReference type="RefSeq" id="WP_191299257.1">
    <property type="nucleotide sequence ID" value="NZ_BNAR01000005.1"/>
</dbReference>
<dbReference type="InterPro" id="IPR001646">
    <property type="entry name" value="5peptide_repeat"/>
</dbReference>
<gene>
    <name evidence="2" type="ORF">GCM10017774_37800</name>
</gene>
<comment type="caution">
    <text evidence="2">The sequence shown here is derived from an EMBL/GenBank/DDBJ whole genome shotgun (WGS) entry which is preliminary data.</text>
</comment>
<sequence>MLCAYLRMPFEIPLTSGEVVQLGPDTDSYKRAYDRNRVLVEEREVRLTAQRILTSHLPAAAGSNTVSWGEYGLDLSGAVLFDLDLSGRCLHDAVFHSTRFVGVTRFDDAIFAGVAKFGRARFDGLAFLKRTTFRFDVSFYNARFISGARLAGATFEAAVNFTEAVFGNNPGLNAAIYKGHQPVLHGVTITEHGENGEFYMPVEPSFPAGWEVVDEKQEDDGRRLLQTLGRHRKPAKKDSGPTSESDTPRAEEDPPASSAPA</sequence>
<name>A0ABQ3MHA6_9PSEU</name>
<protein>
    <recommendedName>
        <fullName evidence="4">Pentapeptide repeat-containing protein</fullName>
    </recommendedName>
</protein>
<evidence type="ECO:0008006" key="4">
    <source>
        <dbReference type="Google" id="ProtNLM"/>
    </source>
</evidence>
<accession>A0ABQ3MHA6</accession>
<dbReference type="Pfam" id="PF13576">
    <property type="entry name" value="Pentapeptide_3"/>
    <property type="match status" value="1"/>
</dbReference>
<dbReference type="SUPFAM" id="SSF141571">
    <property type="entry name" value="Pentapeptide repeat-like"/>
    <property type="match status" value="1"/>
</dbReference>
<dbReference type="Proteomes" id="UP000605568">
    <property type="component" value="Unassembled WGS sequence"/>
</dbReference>
<evidence type="ECO:0000313" key="2">
    <source>
        <dbReference type="EMBL" id="GHH42103.1"/>
    </source>
</evidence>
<keyword evidence="3" id="KW-1185">Reference proteome</keyword>
<organism evidence="2 3">
    <name type="scientific">Lentzea cavernae</name>
    <dbReference type="NCBI Taxonomy" id="2020703"/>
    <lineage>
        <taxon>Bacteria</taxon>
        <taxon>Bacillati</taxon>
        <taxon>Actinomycetota</taxon>
        <taxon>Actinomycetes</taxon>
        <taxon>Pseudonocardiales</taxon>
        <taxon>Pseudonocardiaceae</taxon>
        <taxon>Lentzea</taxon>
    </lineage>
</organism>
<evidence type="ECO:0000313" key="3">
    <source>
        <dbReference type="Proteomes" id="UP000605568"/>
    </source>
</evidence>
<feature type="region of interest" description="Disordered" evidence="1">
    <location>
        <begin position="216"/>
        <end position="261"/>
    </location>
</feature>
<proteinExistence type="predicted"/>
<evidence type="ECO:0000256" key="1">
    <source>
        <dbReference type="SAM" id="MobiDB-lite"/>
    </source>
</evidence>
<reference evidence="3" key="1">
    <citation type="journal article" date="2019" name="Int. J. Syst. Evol. Microbiol.">
        <title>The Global Catalogue of Microorganisms (GCM) 10K type strain sequencing project: providing services to taxonomists for standard genome sequencing and annotation.</title>
        <authorList>
            <consortium name="The Broad Institute Genomics Platform"/>
            <consortium name="The Broad Institute Genome Sequencing Center for Infectious Disease"/>
            <person name="Wu L."/>
            <person name="Ma J."/>
        </authorList>
    </citation>
    <scope>NUCLEOTIDE SEQUENCE [LARGE SCALE GENOMIC DNA]</scope>
    <source>
        <strain evidence="3">CGMCC 4.7367</strain>
    </source>
</reference>
<dbReference type="EMBL" id="BNAR01000005">
    <property type="protein sequence ID" value="GHH42103.1"/>
    <property type="molecule type" value="Genomic_DNA"/>
</dbReference>
<dbReference type="Gene3D" id="2.160.20.80">
    <property type="entry name" value="E3 ubiquitin-protein ligase SopA"/>
    <property type="match status" value="1"/>
</dbReference>